<evidence type="ECO:0008006" key="4">
    <source>
        <dbReference type="Google" id="ProtNLM"/>
    </source>
</evidence>
<evidence type="ECO:0000313" key="3">
    <source>
        <dbReference type="Proteomes" id="UP001597277"/>
    </source>
</evidence>
<keyword evidence="1" id="KW-0812">Transmembrane</keyword>
<protein>
    <recommendedName>
        <fullName evidence="4">O-antigen ligase domain-containing protein</fullName>
    </recommendedName>
</protein>
<name>A0ABW4L187_9MICO</name>
<dbReference type="Proteomes" id="UP001597277">
    <property type="component" value="Unassembled WGS sequence"/>
</dbReference>
<evidence type="ECO:0000256" key="1">
    <source>
        <dbReference type="SAM" id="Phobius"/>
    </source>
</evidence>
<keyword evidence="3" id="KW-1185">Reference proteome</keyword>
<feature type="transmembrane region" description="Helical" evidence="1">
    <location>
        <begin position="93"/>
        <end position="110"/>
    </location>
</feature>
<feature type="transmembrane region" description="Helical" evidence="1">
    <location>
        <begin position="157"/>
        <end position="174"/>
    </location>
</feature>
<feature type="transmembrane region" description="Helical" evidence="1">
    <location>
        <begin position="223"/>
        <end position="245"/>
    </location>
</feature>
<accession>A0ABW4L187</accession>
<feature type="transmembrane region" description="Helical" evidence="1">
    <location>
        <begin position="186"/>
        <end position="211"/>
    </location>
</feature>
<comment type="caution">
    <text evidence="2">The sequence shown here is derived from an EMBL/GenBank/DDBJ whole genome shotgun (WGS) entry which is preliminary data.</text>
</comment>
<proteinExistence type="predicted"/>
<keyword evidence="1" id="KW-0472">Membrane</keyword>
<feature type="transmembrane region" description="Helical" evidence="1">
    <location>
        <begin position="122"/>
        <end position="145"/>
    </location>
</feature>
<feature type="transmembrane region" description="Helical" evidence="1">
    <location>
        <begin position="36"/>
        <end position="57"/>
    </location>
</feature>
<feature type="transmembrane region" description="Helical" evidence="1">
    <location>
        <begin position="63"/>
        <end position="81"/>
    </location>
</feature>
<reference evidence="3" key="1">
    <citation type="journal article" date="2019" name="Int. J. Syst. Evol. Microbiol.">
        <title>The Global Catalogue of Microorganisms (GCM) 10K type strain sequencing project: providing services to taxonomists for standard genome sequencing and annotation.</title>
        <authorList>
            <consortium name="The Broad Institute Genomics Platform"/>
            <consortium name="The Broad Institute Genome Sequencing Center for Infectious Disease"/>
            <person name="Wu L."/>
            <person name="Ma J."/>
        </authorList>
    </citation>
    <scope>NUCLEOTIDE SEQUENCE [LARGE SCALE GENOMIC DNA]</scope>
    <source>
        <strain evidence="3">JCM 17130</strain>
    </source>
</reference>
<organism evidence="2 3">
    <name type="scientific">Georgenia deserti</name>
    <dbReference type="NCBI Taxonomy" id="2093781"/>
    <lineage>
        <taxon>Bacteria</taxon>
        <taxon>Bacillati</taxon>
        <taxon>Actinomycetota</taxon>
        <taxon>Actinomycetes</taxon>
        <taxon>Micrococcales</taxon>
        <taxon>Bogoriellaceae</taxon>
        <taxon>Georgenia</taxon>
    </lineage>
</organism>
<feature type="transmembrane region" description="Helical" evidence="1">
    <location>
        <begin position="12"/>
        <end position="29"/>
    </location>
</feature>
<keyword evidence="1" id="KW-1133">Transmembrane helix</keyword>
<feature type="transmembrane region" description="Helical" evidence="1">
    <location>
        <begin position="336"/>
        <end position="357"/>
    </location>
</feature>
<evidence type="ECO:0000313" key="2">
    <source>
        <dbReference type="EMBL" id="MFD1717390.1"/>
    </source>
</evidence>
<dbReference type="EMBL" id="JBHUEE010000002">
    <property type="protein sequence ID" value="MFD1717390.1"/>
    <property type="molecule type" value="Genomic_DNA"/>
</dbReference>
<feature type="transmembrane region" description="Helical" evidence="1">
    <location>
        <begin position="364"/>
        <end position="381"/>
    </location>
</feature>
<gene>
    <name evidence="2" type="ORF">ACFSE6_06065</name>
</gene>
<sequence>MDAVREPSSEQARRVALSLVLMFFGMLLSHKIVGRLAFSNIAQLASLVTLFSAFPHVLRPRDVGWILLSCGAVIAAALSVYSAYGYEAQPQHAVFFLAAGIYLVAWYRATRTYRLVDITESAVRWTILPILAYVSIHTAVDLAAGDVYTDMGFDDKSHAAVAIGVYAFVALRLWRNAVKLPIAGAFMLLSLLTASRLPLLMVPFFVLAFIVEYRHTRRLADSVWKVYVCHVTVIVGAIGTLVTLVNNWDSFHVFSRVGENANSSSQSSTEAHLLLIQFGIQIKFDNVLNVLLGVTPGGFAGTVYRSGIDISEIPSGGGGASIAAGTAPMHSTHTSIFAEFPLPIFVLYAVLLVWLLVRLVRRRDNVLALGLMGFVAATMFYSSHNEVYFYAILALFIAEASGPAPEADVGPVRGTRIPRRALRGISTPRALAV</sequence>
<dbReference type="RefSeq" id="WP_388003526.1">
    <property type="nucleotide sequence ID" value="NZ_JBHUEE010000002.1"/>
</dbReference>